<name>E3LPB3_CAERE</name>
<dbReference type="AlphaFoldDB" id="E3LPB3"/>
<protein>
    <submittedName>
        <fullName evidence="1">Uncharacterized protein</fullName>
    </submittedName>
</protein>
<keyword evidence="2" id="KW-1185">Reference proteome</keyword>
<accession>E3LPB3</accession>
<dbReference type="HOGENOM" id="CLU_213483_0_0_1"/>
<sequence length="47" mass="5155">MEIFGGAATPCFFFFTSKEIRKLVSSRVSAASSQGNSNVLVRRQTLD</sequence>
<evidence type="ECO:0000313" key="1">
    <source>
        <dbReference type="EMBL" id="EFP05706.1"/>
    </source>
</evidence>
<dbReference type="Proteomes" id="UP000008281">
    <property type="component" value="Unassembled WGS sequence"/>
</dbReference>
<dbReference type="OrthoDB" id="10494046at2759"/>
<dbReference type="Pfam" id="PF04789">
    <property type="entry name" value="DUF621"/>
    <property type="match status" value="1"/>
</dbReference>
<dbReference type="PANTHER" id="PTHR31406">
    <property type="entry name" value="PROTEIN CBG06702-RELATED"/>
    <property type="match status" value="1"/>
</dbReference>
<evidence type="ECO:0000313" key="2">
    <source>
        <dbReference type="Proteomes" id="UP000008281"/>
    </source>
</evidence>
<gene>
    <name evidence="1" type="ORF">CRE_27258</name>
</gene>
<dbReference type="InParanoid" id="E3LPB3"/>
<proteinExistence type="predicted"/>
<reference evidence="1" key="1">
    <citation type="submission" date="2007-07" db="EMBL/GenBank/DDBJ databases">
        <title>PCAP assembly of the Caenorhabditis remanei genome.</title>
        <authorList>
            <consortium name="The Caenorhabditis remanei Sequencing Consortium"/>
            <person name="Wilson R.K."/>
        </authorList>
    </citation>
    <scope>NUCLEOTIDE SEQUENCE [LARGE SCALE GENOMIC DNA]</scope>
    <source>
        <strain evidence="1">PB4641</strain>
    </source>
</reference>
<dbReference type="EMBL" id="DS268412">
    <property type="protein sequence ID" value="EFP05706.1"/>
    <property type="molecule type" value="Genomic_DNA"/>
</dbReference>
<dbReference type="InterPro" id="IPR006874">
    <property type="entry name" value="DUF621"/>
</dbReference>
<organism evidence="2">
    <name type="scientific">Caenorhabditis remanei</name>
    <name type="common">Caenorhabditis vulgaris</name>
    <dbReference type="NCBI Taxonomy" id="31234"/>
    <lineage>
        <taxon>Eukaryota</taxon>
        <taxon>Metazoa</taxon>
        <taxon>Ecdysozoa</taxon>
        <taxon>Nematoda</taxon>
        <taxon>Chromadorea</taxon>
        <taxon>Rhabditida</taxon>
        <taxon>Rhabditina</taxon>
        <taxon>Rhabditomorpha</taxon>
        <taxon>Rhabditoidea</taxon>
        <taxon>Rhabditidae</taxon>
        <taxon>Peloderinae</taxon>
        <taxon>Caenorhabditis</taxon>
    </lineage>
</organism>